<evidence type="ECO:0000256" key="3">
    <source>
        <dbReference type="PROSITE-ProRule" id="PRU00284"/>
    </source>
</evidence>
<evidence type="ECO:0000256" key="2">
    <source>
        <dbReference type="ARBA" id="ARBA00029447"/>
    </source>
</evidence>
<dbReference type="SMART" id="SM00283">
    <property type="entry name" value="MA"/>
    <property type="match status" value="1"/>
</dbReference>
<dbReference type="AlphaFoldDB" id="A0AA43XMG9"/>
<sequence length="572" mass="63640">MKKKKKLGRQMVQKIMVVMLLVFIVFGIIATSLLFSKVSDFAAIGFDSVAAGLQGTFEDFELRNLEVDGSDEQEALNRLQSEVDHYQDNISFVSDRLMLLTKVEEEWIYLYGMEEDKVFELGSPVEETSEDLEKAYKNQQSVGNDFSGRFFLDREPLSFYVPLETADEEVVILHTTIKTDLIWGLLAGMVSLFVLLLGIVLVTVNIVVGTVIAKEMKTMKTLVNKVEDIAQLKGDMTKRIEIHSDNEIGTMAENINELLDTVHDLMKTLRSSSDQLMKSSSAFQSLMVETEGRTQEISSAATESKNIIQGRTLAMKEMQNKIYRINDEVAGVADLSQSLRQMTKDTAKESNTGKTAMSEMKSYVHHTVDQVQDTGEKIGSLKNISKEINSIVASIKGITEQTNLIALNASIEAARAGDQGKGFAVVAGEVRKLAEESANQASSIEERISLIQNQIESTESSMGETLSTIQKEITMVEAVDQSFEGIAKSVDQVSDRVSKVYSATEEITNFSNEVNREMENLTNYFHSGDKTVDGMIEGVLEQNEKVQGLTEEVTLINRLAQKLHELLKNLKL</sequence>
<dbReference type="Gene3D" id="6.10.340.10">
    <property type="match status" value="1"/>
</dbReference>
<dbReference type="InterPro" id="IPR004089">
    <property type="entry name" value="MCPsignal_dom"/>
</dbReference>
<feature type="domain" description="Methyl-accepting transducer" evidence="6">
    <location>
        <begin position="286"/>
        <end position="522"/>
    </location>
</feature>
<dbReference type="PANTHER" id="PTHR32089">
    <property type="entry name" value="METHYL-ACCEPTING CHEMOTAXIS PROTEIN MCPB"/>
    <property type="match status" value="1"/>
</dbReference>
<name>A0AA43XMG9_9CLOT</name>
<protein>
    <submittedName>
        <fullName evidence="8">Methyl-accepting chemotaxis protein</fullName>
    </submittedName>
</protein>
<keyword evidence="5" id="KW-0812">Transmembrane</keyword>
<dbReference type="InterPro" id="IPR003660">
    <property type="entry name" value="HAMP_dom"/>
</dbReference>
<dbReference type="SMART" id="SM00304">
    <property type="entry name" value="HAMP"/>
    <property type="match status" value="1"/>
</dbReference>
<dbReference type="GO" id="GO:0004888">
    <property type="term" value="F:transmembrane signaling receptor activity"/>
    <property type="evidence" value="ECO:0007669"/>
    <property type="project" value="InterPro"/>
</dbReference>
<keyword evidence="5" id="KW-0472">Membrane</keyword>
<evidence type="ECO:0000313" key="8">
    <source>
        <dbReference type="EMBL" id="NBG89410.1"/>
    </source>
</evidence>
<dbReference type="GO" id="GO:0006935">
    <property type="term" value="P:chemotaxis"/>
    <property type="evidence" value="ECO:0007669"/>
    <property type="project" value="InterPro"/>
</dbReference>
<accession>A0AA43XMG9</accession>
<keyword evidence="1 3" id="KW-0807">Transducer</keyword>
<dbReference type="GO" id="GO:0016020">
    <property type="term" value="C:membrane"/>
    <property type="evidence" value="ECO:0007669"/>
    <property type="project" value="InterPro"/>
</dbReference>
<dbReference type="CDD" id="cd11386">
    <property type="entry name" value="MCP_signal"/>
    <property type="match status" value="1"/>
</dbReference>
<organism evidence="8 9">
    <name type="scientific">Isachenkonia alkalipeptolytica</name>
    <dbReference type="NCBI Taxonomy" id="2565777"/>
    <lineage>
        <taxon>Bacteria</taxon>
        <taxon>Bacillati</taxon>
        <taxon>Bacillota</taxon>
        <taxon>Clostridia</taxon>
        <taxon>Eubacteriales</taxon>
        <taxon>Clostridiaceae</taxon>
        <taxon>Isachenkonia</taxon>
    </lineage>
</organism>
<dbReference type="Proteomes" id="UP000449710">
    <property type="component" value="Unassembled WGS sequence"/>
</dbReference>
<dbReference type="PROSITE" id="PS50885">
    <property type="entry name" value="HAMP"/>
    <property type="match status" value="1"/>
</dbReference>
<dbReference type="Pfam" id="PF00672">
    <property type="entry name" value="HAMP"/>
    <property type="match status" value="1"/>
</dbReference>
<keyword evidence="5" id="KW-1133">Transmembrane helix</keyword>
<dbReference type="PROSITE" id="PS50111">
    <property type="entry name" value="CHEMOTAXIS_TRANSDUC_2"/>
    <property type="match status" value="1"/>
</dbReference>
<dbReference type="RefSeq" id="WP_160723054.1">
    <property type="nucleotide sequence ID" value="NZ_SUMG01000024.1"/>
</dbReference>
<evidence type="ECO:0000256" key="1">
    <source>
        <dbReference type="ARBA" id="ARBA00023224"/>
    </source>
</evidence>
<keyword evidence="4" id="KW-0175">Coiled coil</keyword>
<dbReference type="Pfam" id="PF00015">
    <property type="entry name" value="MCPsignal"/>
    <property type="match status" value="1"/>
</dbReference>
<comment type="caution">
    <text evidence="8">The sequence shown here is derived from an EMBL/GenBank/DDBJ whole genome shotgun (WGS) entry which is preliminary data.</text>
</comment>
<dbReference type="SUPFAM" id="SSF58104">
    <property type="entry name" value="Methyl-accepting chemotaxis protein (MCP) signaling domain"/>
    <property type="match status" value="1"/>
</dbReference>
<reference evidence="8 9" key="1">
    <citation type="submission" date="2019-04" db="EMBL/GenBank/DDBJ databases">
        <title>Isachenkonia alkalipeptolytica gen. nov. sp. nov. a new anaerobic, alkiliphilic organothrophic bacterium capable to reduce synthesized ferrihydrite isolated from a soda lake.</title>
        <authorList>
            <person name="Toshchakov S.V."/>
            <person name="Zavarzina D.G."/>
            <person name="Zhilina T.N."/>
            <person name="Kostrikina N.A."/>
            <person name="Kublanov I.V."/>
        </authorList>
    </citation>
    <scope>NUCLEOTIDE SEQUENCE [LARGE SCALE GENOMIC DNA]</scope>
    <source>
        <strain evidence="8 9">Z-1701</strain>
    </source>
</reference>
<evidence type="ECO:0000259" key="7">
    <source>
        <dbReference type="PROSITE" id="PS50885"/>
    </source>
</evidence>
<comment type="similarity">
    <text evidence="2">Belongs to the methyl-accepting chemotaxis (MCP) protein family.</text>
</comment>
<evidence type="ECO:0000313" key="9">
    <source>
        <dbReference type="Proteomes" id="UP000449710"/>
    </source>
</evidence>
<proteinExistence type="inferred from homology"/>
<dbReference type="CDD" id="cd06225">
    <property type="entry name" value="HAMP"/>
    <property type="match status" value="1"/>
</dbReference>
<feature type="coiled-coil region" evidence="4">
    <location>
        <begin position="62"/>
        <end position="96"/>
    </location>
</feature>
<dbReference type="EMBL" id="SUMG01000024">
    <property type="protein sequence ID" value="NBG89410.1"/>
    <property type="molecule type" value="Genomic_DNA"/>
</dbReference>
<evidence type="ECO:0000256" key="5">
    <source>
        <dbReference type="SAM" id="Phobius"/>
    </source>
</evidence>
<evidence type="ECO:0000259" key="6">
    <source>
        <dbReference type="PROSITE" id="PS50111"/>
    </source>
</evidence>
<dbReference type="PRINTS" id="PR00260">
    <property type="entry name" value="CHEMTRNSDUCR"/>
</dbReference>
<feature type="transmembrane region" description="Helical" evidence="5">
    <location>
        <begin position="12"/>
        <end position="35"/>
    </location>
</feature>
<dbReference type="PANTHER" id="PTHR32089:SF112">
    <property type="entry name" value="LYSOZYME-LIKE PROTEIN-RELATED"/>
    <property type="match status" value="1"/>
</dbReference>
<dbReference type="InterPro" id="IPR004090">
    <property type="entry name" value="Chemotax_Me-accpt_rcpt"/>
</dbReference>
<feature type="domain" description="HAMP" evidence="7">
    <location>
        <begin position="219"/>
        <end position="267"/>
    </location>
</feature>
<dbReference type="Gene3D" id="1.10.287.950">
    <property type="entry name" value="Methyl-accepting chemotaxis protein"/>
    <property type="match status" value="1"/>
</dbReference>
<dbReference type="GO" id="GO:0007165">
    <property type="term" value="P:signal transduction"/>
    <property type="evidence" value="ECO:0007669"/>
    <property type="project" value="UniProtKB-KW"/>
</dbReference>
<feature type="transmembrane region" description="Helical" evidence="5">
    <location>
        <begin position="181"/>
        <end position="212"/>
    </location>
</feature>
<gene>
    <name evidence="8" type="ORF">ISALK_13005</name>
</gene>
<evidence type="ECO:0000256" key="4">
    <source>
        <dbReference type="SAM" id="Coils"/>
    </source>
</evidence>
<keyword evidence="9" id="KW-1185">Reference proteome</keyword>